<evidence type="ECO:0000313" key="2">
    <source>
        <dbReference type="EMBL" id="PIN12519.1"/>
    </source>
</evidence>
<dbReference type="InterPro" id="IPR001810">
    <property type="entry name" value="F-box_dom"/>
</dbReference>
<name>A0A2G9H4S8_9LAMI</name>
<dbReference type="InterPro" id="IPR005174">
    <property type="entry name" value="KIB1-4_b-propeller"/>
</dbReference>
<dbReference type="PANTHER" id="PTHR31672:SF7">
    <property type="entry name" value="F-BOX DOMAIN-CONTAINING PROTEIN"/>
    <property type="match status" value="1"/>
</dbReference>
<feature type="domain" description="F-box" evidence="1">
    <location>
        <begin position="21"/>
        <end position="66"/>
    </location>
</feature>
<organism evidence="2 3">
    <name type="scientific">Handroanthus impetiginosus</name>
    <dbReference type="NCBI Taxonomy" id="429701"/>
    <lineage>
        <taxon>Eukaryota</taxon>
        <taxon>Viridiplantae</taxon>
        <taxon>Streptophyta</taxon>
        <taxon>Embryophyta</taxon>
        <taxon>Tracheophyta</taxon>
        <taxon>Spermatophyta</taxon>
        <taxon>Magnoliopsida</taxon>
        <taxon>eudicotyledons</taxon>
        <taxon>Gunneridae</taxon>
        <taxon>Pentapetalae</taxon>
        <taxon>asterids</taxon>
        <taxon>lamiids</taxon>
        <taxon>Lamiales</taxon>
        <taxon>Bignoniaceae</taxon>
        <taxon>Crescentiina</taxon>
        <taxon>Tabebuia alliance</taxon>
        <taxon>Handroanthus</taxon>
    </lineage>
</organism>
<evidence type="ECO:0000259" key="1">
    <source>
        <dbReference type="PROSITE" id="PS50181"/>
    </source>
</evidence>
<dbReference type="Proteomes" id="UP000231279">
    <property type="component" value="Unassembled WGS sequence"/>
</dbReference>
<gene>
    <name evidence="2" type="ORF">CDL12_14856</name>
</gene>
<dbReference type="PANTHER" id="PTHR31672">
    <property type="entry name" value="BNACNNG10540D PROTEIN"/>
    <property type="match status" value="1"/>
</dbReference>
<dbReference type="SUPFAM" id="SSF50965">
    <property type="entry name" value="Galactose oxidase, central domain"/>
    <property type="match status" value="1"/>
</dbReference>
<dbReference type="Pfam" id="PF00646">
    <property type="entry name" value="F-box"/>
    <property type="match status" value="1"/>
</dbReference>
<dbReference type="EMBL" id="NKXS01002675">
    <property type="protein sequence ID" value="PIN12519.1"/>
    <property type="molecule type" value="Genomic_DNA"/>
</dbReference>
<dbReference type="Pfam" id="PF03478">
    <property type="entry name" value="Beta-prop_KIB1-4"/>
    <property type="match status" value="1"/>
</dbReference>
<comment type="caution">
    <text evidence="2">The sequence shown here is derived from an EMBL/GenBank/DDBJ whole genome shotgun (WGS) entry which is preliminary data.</text>
</comment>
<dbReference type="SMART" id="SM00256">
    <property type="entry name" value="FBOX"/>
    <property type="match status" value="1"/>
</dbReference>
<dbReference type="PROSITE" id="PS50181">
    <property type="entry name" value="FBOX"/>
    <property type="match status" value="1"/>
</dbReference>
<dbReference type="Gene3D" id="1.20.1280.50">
    <property type="match status" value="1"/>
</dbReference>
<dbReference type="AlphaFoldDB" id="A0A2G9H4S8"/>
<sequence length="358" mass="40307">MEVVRTHKRKLSEIDEDGSTRFQLNELNQDLLERVLSWLPTSSFFRLSSVCKKWRSVANSATFKRACSRVPSRDPWFFMVESQPNLAKPIIFDSTEGNWKKINHPPMFPPADFIPVASSSGLICFRSADGGFFLTNPVTGSCRQLPPPFADSQPPVRAIGMISNAQTLKLVTYFLSKCGNVVSTDIQRSPPKQYSSLLTIKNGEEILYFLSSSGTVVTCNLTRKFFFEYPRLLPVFSEYSIDLVECGGEIYVVLLSEFLESAGLRVWTWDDSIQSWRQIAAMPPAMSHKFYGKKVDINCSGAGQRMFVCVNSAEVCSYVMCDLGANEWVELPECCNDGEVKEFVCAFSFEPRIEASAW</sequence>
<dbReference type="STRING" id="429701.A0A2G9H4S8"/>
<dbReference type="InterPro" id="IPR050796">
    <property type="entry name" value="SCF_F-box_component"/>
</dbReference>
<protein>
    <recommendedName>
        <fullName evidence="1">F-box domain-containing protein</fullName>
    </recommendedName>
</protein>
<dbReference type="OrthoDB" id="2095648at2759"/>
<dbReference type="InterPro" id="IPR011043">
    <property type="entry name" value="Gal_Oxase/kelch_b-propeller"/>
</dbReference>
<evidence type="ECO:0000313" key="3">
    <source>
        <dbReference type="Proteomes" id="UP000231279"/>
    </source>
</evidence>
<dbReference type="InterPro" id="IPR036047">
    <property type="entry name" value="F-box-like_dom_sf"/>
</dbReference>
<reference evidence="3" key="1">
    <citation type="journal article" date="2018" name="Gigascience">
        <title>Genome assembly of the Pink Ipe (Handroanthus impetiginosus, Bignoniaceae), a highly valued, ecologically keystone Neotropical timber forest tree.</title>
        <authorList>
            <person name="Silva-Junior O.B."/>
            <person name="Grattapaglia D."/>
            <person name="Novaes E."/>
            <person name="Collevatti R.G."/>
        </authorList>
    </citation>
    <scope>NUCLEOTIDE SEQUENCE [LARGE SCALE GENOMIC DNA]</scope>
    <source>
        <strain evidence="3">cv. UFG-1</strain>
    </source>
</reference>
<proteinExistence type="predicted"/>
<keyword evidence="3" id="KW-1185">Reference proteome</keyword>
<dbReference type="CDD" id="cd22157">
    <property type="entry name" value="F-box_AtFBW1-like"/>
    <property type="match status" value="1"/>
</dbReference>
<accession>A0A2G9H4S8</accession>
<dbReference type="SUPFAM" id="SSF81383">
    <property type="entry name" value="F-box domain"/>
    <property type="match status" value="1"/>
</dbReference>